<dbReference type="AlphaFoldDB" id="A0A0B0M9I9"/>
<name>A0A0B0M9I9_GOSAR</name>
<dbReference type="Proteomes" id="UP000032142">
    <property type="component" value="Unassembled WGS sequence"/>
</dbReference>
<keyword evidence="2" id="KW-1185">Reference proteome</keyword>
<dbReference type="EMBL" id="JRRC01051461">
    <property type="protein sequence ID" value="KHF98762.1"/>
    <property type="molecule type" value="Genomic_DNA"/>
</dbReference>
<evidence type="ECO:0000313" key="2">
    <source>
        <dbReference type="Proteomes" id="UP000032142"/>
    </source>
</evidence>
<sequence>MVQHHVFFNEFKTFFILFSQMLPIFQTKNHNPKIKIARVLYICQIHHFVWQSTVYHHEEIHATSMKILFGRTVEVCARGITRGSSNFWPILVNSRSS</sequence>
<gene>
    <name evidence="1" type="ORF">F383_38010</name>
</gene>
<accession>A0A0B0M9I9</accession>
<organism evidence="1 2">
    <name type="scientific">Gossypium arboreum</name>
    <name type="common">Tree cotton</name>
    <name type="synonym">Gossypium nanking</name>
    <dbReference type="NCBI Taxonomy" id="29729"/>
    <lineage>
        <taxon>Eukaryota</taxon>
        <taxon>Viridiplantae</taxon>
        <taxon>Streptophyta</taxon>
        <taxon>Embryophyta</taxon>
        <taxon>Tracheophyta</taxon>
        <taxon>Spermatophyta</taxon>
        <taxon>Magnoliopsida</taxon>
        <taxon>eudicotyledons</taxon>
        <taxon>Gunneridae</taxon>
        <taxon>Pentapetalae</taxon>
        <taxon>rosids</taxon>
        <taxon>malvids</taxon>
        <taxon>Malvales</taxon>
        <taxon>Malvaceae</taxon>
        <taxon>Malvoideae</taxon>
        <taxon>Gossypium</taxon>
    </lineage>
</organism>
<reference evidence="2" key="1">
    <citation type="submission" date="2014-09" db="EMBL/GenBank/DDBJ databases">
        <authorList>
            <person name="Mudge J."/>
            <person name="Ramaraj T."/>
            <person name="Lindquist I.E."/>
            <person name="Bharti A.K."/>
            <person name="Sundararajan A."/>
            <person name="Cameron C.T."/>
            <person name="Woodward J.E."/>
            <person name="May G.D."/>
            <person name="Brubaker C."/>
            <person name="Broadhvest J."/>
            <person name="Wilkins T.A."/>
        </authorList>
    </citation>
    <scope>NUCLEOTIDE SEQUENCE</scope>
    <source>
        <strain evidence="2">cv. AKA8401</strain>
    </source>
</reference>
<evidence type="ECO:0000313" key="1">
    <source>
        <dbReference type="EMBL" id="KHF98762.1"/>
    </source>
</evidence>
<protein>
    <submittedName>
        <fullName evidence="1">Putative phospholipid-transporting ATPase DRS2</fullName>
    </submittedName>
</protein>
<proteinExistence type="predicted"/>
<comment type="caution">
    <text evidence="1">The sequence shown here is derived from an EMBL/GenBank/DDBJ whole genome shotgun (WGS) entry which is preliminary data.</text>
</comment>